<reference evidence="2 3" key="1">
    <citation type="journal article" date="2016" name="Mol. Biol. Evol.">
        <title>Comparative Genomics of Early-Diverging Mushroom-Forming Fungi Provides Insights into the Origins of Lignocellulose Decay Capabilities.</title>
        <authorList>
            <person name="Nagy L.G."/>
            <person name="Riley R."/>
            <person name="Tritt A."/>
            <person name="Adam C."/>
            <person name="Daum C."/>
            <person name="Floudas D."/>
            <person name="Sun H."/>
            <person name="Yadav J.S."/>
            <person name="Pangilinan J."/>
            <person name="Larsson K.H."/>
            <person name="Matsuura K."/>
            <person name="Barry K."/>
            <person name="Labutti K."/>
            <person name="Kuo R."/>
            <person name="Ohm R.A."/>
            <person name="Bhattacharya S.S."/>
            <person name="Shirouzu T."/>
            <person name="Yoshinaga Y."/>
            <person name="Martin F.M."/>
            <person name="Grigoriev I.V."/>
            <person name="Hibbett D.S."/>
        </authorList>
    </citation>
    <scope>NUCLEOTIDE SEQUENCE [LARGE SCALE GENOMIC DNA]</scope>
    <source>
        <strain evidence="2 3">HHB14362 ss-1</strain>
    </source>
</reference>
<dbReference type="SUPFAM" id="SSF52540">
    <property type="entry name" value="P-loop containing nucleoside triphosphate hydrolases"/>
    <property type="match status" value="1"/>
</dbReference>
<sequence length="135" mass="15791">NHQECEIVAFIAGHLEERELSYRVITPYDAQRSLLEENFRNNSLTWKDKCFNVDSFQGNEDDYIILSLVRTRDIGFLKDLRRTNVMLTRCRRGMLICTTRHFIEGAGAKTLVGQMAAEFGEDAWLTKDLFEEFEF</sequence>
<dbReference type="Proteomes" id="UP000076761">
    <property type="component" value="Unassembled WGS sequence"/>
</dbReference>
<evidence type="ECO:0000313" key="2">
    <source>
        <dbReference type="EMBL" id="KZT29778.1"/>
    </source>
</evidence>
<dbReference type="STRING" id="1314782.A0A165VJW9"/>
<protein>
    <recommendedName>
        <fullName evidence="1">DNA2/NAM7 helicase-like C-terminal domain-containing protein</fullName>
    </recommendedName>
</protein>
<gene>
    <name evidence="2" type="ORF">NEOLEDRAFT_1055794</name>
</gene>
<dbReference type="InterPro" id="IPR045055">
    <property type="entry name" value="DNA2/NAM7-like"/>
</dbReference>
<name>A0A165VJW9_9AGAM</name>
<proteinExistence type="predicted"/>
<evidence type="ECO:0000313" key="3">
    <source>
        <dbReference type="Proteomes" id="UP000076761"/>
    </source>
</evidence>
<dbReference type="PANTHER" id="PTHR10887">
    <property type="entry name" value="DNA2/NAM7 HELICASE FAMILY"/>
    <property type="match status" value="1"/>
</dbReference>
<dbReference type="EMBL" id="KV425553">
    <property type="protein sequence ID" value="KZT29778.1"/>
    <property type="molecule type" value="Genomic_DNA"/>
</dbReference>
<feature type="domain" description="DNA2/NAM7 helicase-like C-terminal" evidence="1">
    <location>
        <begin position="1"/>
        <end position="98"/>
    </location>
</feature>
<dbReference type="InterPro" id="IPR041679">
    <property type="entry name" value="DNA2/NAM7-like_C"/>
</dbReference>
<dbReference type="InterPro" id="IPR027417">
    <property type="entry name" value="P-loop_NTPase"/>
</dbReference>
<dbReference type="AlphaFoldDB" id="A0A165VJW9"/>
<dbReference type="InParanoid" id="A0A165VJW9"/>
<keyword evidence="3" id="KW-1185">Reference proteome</keyword>
<dbReference type="OrthoDB" id="6513042at2759"/>
<evidence type="ECO:0000259" key="1">
    <source>
        <dbReference type="Pfam" id="PF13087"/>
    </source>
</evidence>
<organism evidence="2 3">
    <name type="scientific">Neolentinus lepideus HHB14362 ss-1</name>
    <dbReference type="NCBI Taxonomy" id="1314782"/>
    <lineage>
        <taxon>Eukaryota</taxon>
        <taxon>Fungi</taxon>
        <taxon>Dikarya</taxon>
        <taxon>Basidiomycota</taxon>
        <taxon>Agaricomycotina</taxon>
        <taxon>Agaricomycetes</taxon>
        <taxon>Gloeophyllales</taxon>
        <taxon>Gloeophyllaceae</taxon>
        <taxon>Neolentinus</taxon>
    </lineage>
</organism>
<accession>A0A165VJW9</accession>
<dbReference type="Pfam" id="PF13087">
    <property type="entry name" value="AAA_12"/>
    <property type="match status" value="1"/>
</dbReference>
<dbReference type="Gene3D" id="3.40.50.300">
    <property type="entry name" value="P-loop containing nucleotide triphosphate hydrolases"/>
    <property type="match status" value="1"/>
</dbReference>
<dbReference type="PANTHER" id="PTHR10887:SF495">
    <property type="entry name" value="HELICASE SENATAXIN ISOFORM X1-RELATED"/>
    <property type="match status" value="1"/>
</dbReference>
<dbReference type="CDD" id="cd18808">
    <property type="entry name" value="SF1_C_Upf1"/>
    <property type="match status" value="1"/>
</dbReference>
<dbReference type="InterPro" id="IPR047187">
    <property type="entry name" value="SF1_C_Upf1"/>
</dbReference>
<feature type="non-terminal residue" evidence="2">
    <location>
        <position position="1"/>
    </location>
</feature>